<proteinExistence type="predicted"/>
<feature type="region of interest" description="Disordered" evidence="1">
    <location>
        <begin position="165"/>
        <end position="188"/>
    </location>
</feature>
<gene>
    <name evidence="2" type="ORF">CRM22_003457</name>
</gene>
<comment type="caution">
    <text evidence="2">The sequence shown here is derived from an EMBL/GenBank/DDBJ whole genome shotgun (WGS) entry which is preliminary data.</text>
</comment>
<sequence length="188" mass="20843">MSLLTYKSNIVQILQTILQSASTGTGVARASSQTKVYIDSVCSAKCRQHRRLAYAATLEHIDDTMDERSVGWSPRARMHMYHTHTDDRLPLSEQLVQFITLAWLPPLQLLADEPGTDVRPSVFVFKRQAETPSRQPAPCRRLNTVYGGLSVSIITPSVHGLSACTPRSSNAGTSRASAWRSTDETDDR</sequence>
<dbReference type="OrthoDB" id="10354870at2759"/>
<dbReference type="EMBL" id="SJOL01005688">
    <property type="protein sequence ID" value="TGZ69935.1"/>
    <property type="molecule type" value="Genomic_DNA"/>
</dbReference>
<keyword evidence="3" id="KW-1185">Reference proteome</keyword>
<evidence type="ECO:0000313" key="2">
    <source>
        <dbReference type="EMBL" id="TGZ69935.1"/>
    </source>
</evidence>
<name>A0A4S2M134_OPIFE</name>
<dbReference type="Proteomes" id="UP000308267">
    <property type="component" value="Unassembled WGS sequence"/>
</dbReference>
<evidence type="ECO:0000313" key="3">
    <source>
        <dbReference type="Proteomes" id="UP000308267"/>
    </source>
</evidence>
<organism evidence="2 3">
    <name type="scientific">Opisthorchis felineus</name>
    <dbReference type="NCBI Taxonomy" id="147828"/>
    <lineage>
        <taxon>Eukaryota</taxon>
        <taxon>Metazoa</taxon>
        <taxon>Spiralia</taxon>
        <taxon>Lophotrochozoa</taxon>
        <taxon>Platyhelminthes</taxon>
        <taxon>Trematoda</taxon>
        <taxon>Digenea</taxon>
        <taxon>Opisthorchiida</taxon>
        <taxon>Opisthorchiata</taxon>
        <taxon>Opisthorchiidae</taxon>
        <taxon>Opisthorchis</taxon>
    </lineage>
</organism>
<accession>A0A4S2M134</accession>
<dbReference type="AlphaFoldDB" id="A0A4S2M134"/>
<feature type="compositionally biased region" description="Polar residues" evidence="1">
    <location>
        <begin position="165"/>
        <end position="180"/>
    </location>
</feature>
<evidence type="ECO:0000256" key="1">
    <source>
        <dbReference type="SAM" id="MobiDB-lite"/>
    </source>
</evidence>
<reference evidence="2 3" key="1">
    <citation type="journal article" date="2019" name="BMC Genomics">
        <title>New insights from Opisthorchis felineus genome: update on genomics of the epidemiologically important liver flukes.</title>
        <authorList>
            <person name="Ershov N.I."/>
            <person name="Mordvinov V.A."/>
            <person name="Prokhortchouk E.B."/>
            <person name="Pakharukova M.Y."/>
            <person name="Gunbin K.V."/>
            <person name="Ustyantsev K."/>
            <person name="Genaev M.A."/>
            <person name="Blinov A.G."/>
            <person name="Mazur A."/>
            <person name="Boulygina E."/>
            <person name="Tsygankova S."/>
            <person name="Khrameeva E."/>
            <person name="Chekanov N."/>
            <person name="Fan G."/>
            <person name="Xiao A."/>
            <person name="Zhang H."/>
            <person name="Xu X."/>
            <person name="Yang H."/>
            <person name="Solovyev V."/>
            <person name="Lee S.M."/>
            <person name="Liu X."/>
            <person name="Afonnikov D.A."/>
            <person name="Skryabin K.G."/>
        </authorList>
    </citation>
    <scope>NUCLEOTIDE SEQUENCE [LARGE SCALE GENOMIC DNA]</scope>
    <source>
        <strain evidence="2">AK-0245</strain>
        <tissue evidence="2">Whole organism</tissue>
    </source>
</reference>
<protein>
    <submittedName>
        <fullName evidence="2">Uncharacterized protein</fullName>
    </submittedName>
</protein>